<evidence type="ECO:0000256" key="5">
    <source>
        <dbReference type="ARBA" id="ARBA00012452"/>
    </source>
</evidence>
<evidence type="ECO:0000256" key="3">
    <source>
        <dbReference type="ARBA" id="ARBA00004477"/>
    </source>
</evidence>
<keyword evidence="13" id="KW-0472">Membrane</keyword>
<dbReference type="OrthoDB" id="193139at2759"/>
<keyword evidence="9" id="KW-0256">Endoplasmic reticulum</keyword>
<keyword evidence="12" id="KW-0496">Mitochondrion</keyword>
<evidence type="ECO:0000256" key="2">
    <source>
        <dbReference type="ARBA" id="ARBA00004294"/>
    </source>
</evidence>
<evidence type="ECO:0000256" key="10">
    <source>
        <dbReference type="ARBA" id="ARBA00022989"/>
    </source>
</evidence>
<evidence type="ECO:0000256" key="7">
    <source>
        <dbReference type="ARBA" id="ARBA00022692"/>
    </source>
</evidence>
<evidence type="ECO:0000256" key="16">
    <source>
        <dbReference type="ARBA" id="ARBA00049385"/>
    </source>
</evidence>
<evidence type="ECO:0000256" key="1">
    <source>
        <dbReference type="ARBA" id="ARBA00003701"/>
    </source>
</evidence>
<evidence type="ECO:0000256" key="6">
    <source>
        <dbReference type="ARBA" id="ARBA00022679"/>
    </source>
</evidence>
<evidence type="ECO:0000313" key="17">
    <source>
        <dbReference type="EMBL" id="ATY49609.1"/>
    </source>
</evidence>
<dbReference type="PANTHER" id="PTHR10689">
    <property type="entry name" value="MICROSOMAL GLUTATHIONE S-TRANSFERASE 1"/>
    <property type="match status" value="1"/>
</dbReference>
<dbReference type="GO" id="GO:0004364">
    <property type="term" value="F:glutathione transferase activity"/>
    <property type="evidence" value="ECO:0007669"/>
    <property type="project" value="UniProtKB-EC"/>
</dbReference>
<keyword evidence="7" id="KW-0812">Transmembrane</keyword>
<evidence type="ECO:0000256" key="15">
    <source>
        <dbReference type="ARBA" id="ARBA00039397"/>
    </source>
</evidence>
<dbReference type="InterPro" id="IPR040162">
    <property type="entry name" value="MGST1-like"/>
</dbReference>
<evidence type="ECO:0000256" key="4">
    <source>
        <dbReference type="ARBA" id="ARBA00010459"/>
    </source>
</evidence>
<keyword evidence="8" id="KW-1000">Mitochondrion outer membrane</keyword>
<reference evidence="17" key="1">
    <citation type="journal article" date="2017" name="Int. J. Mol. Sci.">
        <title>Using Next-Generation Sequencing to Detect Differential Expression Genes in Bradysia odoriphaga after Exposure to Insecticides.</title>
        <authorList>
            <person name="Chen H."/>
            <person name="Lin L."/>
            <person name="Ali F."/>
            <person name="Xie M."/>
            <person name="Zhang G."/>
            <person name="Su W."/>
        </authorList>
    </citation>
    <scope>NUCLEOTIDE SEQUENCE</scope>
</reference>
<keyword evidence="6 17" id="KW-0808">Transferase</keyword>
<keyword evidence="10" id="KW-1133">Transmembrane helix</keyword>
<dbReference type="EC" id="2.5.1.18" evidence="5"/>
<dbReference type="FunFam" id="1.20.120.550:FF:000002">
    <property type="entry name" value="Microsomal glutathione S-transferase 1"/>
    <property type="match status" value="1"/>
</dbReference>
<dbReference type="PANTHER" id="PTHR10689:SF6">
    <property type="entry name" value="MICROSOMAL GLUTATHIONE S-TRANSFERASE 1"/>
    <property type="match status" value="1"/>
</dbReference>
<organism evidence="17">
    <name type="scientific">Bradysia odoriphaga</name>
    <dbReference type="NCBI Taxonomy" id="1564500"/>
    <lineage>
        <taxon>Eukaryota</taxon>
        <taxon>Metazoa</taxon>
        <taxon>Ecdysozoa</taxon>
        <taxon>Arthropoda</taxon>
        <taxon>Hexapoda</taxon>
        <taxon>Insecta</taxon>
        <taxon>Pterygota</taxon>
        <taxon>Neoptera</taxon>
        <taxon>Endopterygota</taxon>
        <taxon>Diptera</taxon>
        <taxon>Nematocera</taxon>
        <taxon>Sciaroidea</taxon>
        <taxon>Sciaridae</taxon>
        <taxon>Bradysia</taxon>
    </lineage>
</organism>
<evidence type="ECO:0000256" key="8">
    <source>
        <dbReference type="ARBA" id="ARBA00022787"/>
    </source>
</evidence>
<comment type="catalytic activity">
    <reaction evidence="16">
        <text>RX + glutathione = an S-substituted glutathione + a halide anion + H(+)</text>
        <dbReference type="Rhea" id="RHEA:16437"/>
        <dbReference type="ChEBI" id="CHEBI:15378"/>
        <dbReference type="ChEBI" id="CHEBI:16042"/>
        <dbReference type="ChEBI" id="CHEBI:17792"/>
        <dbReference type="ChEBI" id="CHEBI:57925"/>
        <dbReference type="ChEBI" id="CHEBI:90779"/>
        <dbReference type="EC" id="2.5.1.18"/>
    </reaction>
    <physiologicalReaction direction="left-to-right" evidence="16">
        <dbReference type="Rhea" id="RHEA:16438"/>
    </physiologicalReaction>
</comment>
<proteinExistence type="evidence at transcript level"/>
<comment type="subcellular location">
    <subcellularLocation>
        <location evidence="3">Endoplasmic reticulum membrane</location>
        <topology evidence="3">Multi-pass membrane protein</topology>
    </subcellularLocation>
    <subcellularLocation>
        <location evidence="2">Mitochondrion outer membrane</location>
    </subcellularLocation>
</comment>
<dbReference type="InterPro" id="IPR001129">
    <property type="entry name" value="Membr-assoc_MAPEG"/>
</dbReference>
<dbReference type="EMBL" id="KY997069">
    <property type="protein sequence ID" value="ATY49609.1"/>
    <property type="molecule type" value="mRNA"/>
</dbReference>
<evidence type="ECO:0000256" key="11">
    <source>
        <dbReference type="ARBA" id="ARBA00022990"/>
    </source>
</evidence>
<evidence type="ECO:0000256" key="9">
    <source>
        <dbReference type="ARBA" id="ARBA00022824"/>
    </source>
</evidence>
<evidence type="ECO:0000256" key="14">
    <source>
        <dbReference type="ARBA" id="ARBA00038540"/>
    </source>
</evidence>
<evidence type="ECO:0000256" key="12">
    <source>
        <dbReference type="ARBA" id="ARBA00023128"/>
    </source>
</evidence>
<dbReference type="SUPFAM" id="SSF161084">
    <property type="entry name" value="MAPEG domain-like"/>
    <property type="match status" value="1"/>
</dbReference>
<dbReference type="Gene3D" id="1.20.120.550">
    <property type="entry name" value="Membrane associated eicosanoid/glutathione metabolism-like domain"/>
    <property type="match status" value="1"/>
</dbReference>
<dbReference type="AlphaFoldDB" id="A0A2S0E496"/>
<accession>A0A2S0E496</accession>
<sequence>MSLDLINYNNAVFRDYAFWMAILVIKTLAMGPLTGRQRHKSKIFANAEDAKRVGGSVKFDNDDVERVRRAHRNDLENILPFAIIGFLYVLTQPSEVLANLLFKITAISRIVHTVLYLRSSPSRGIAFMVPLAISLYMAIAVLCYFY</sequence>
<dbReference type="GO" id="GO:0005741">
    <property type="term" value="C:mitochondrial outer membrane"/>
    <property type="evidence" value="ECO:0007669"/>
    <property type="project" value="UniProtKB-SubCell"/>
</dbReference>
<evidence type="ECO:0000256" key="13">
    <source>
        <dbReference type="ARBA" id="ARBA00023136"/>
    </source>
</evidence>
<dbReference type="InterPro" id="IPR023352">
    <property type="entry name" value="MAPEG-like_dom_sf"/>
</dbReference>
<comment type="function">
    <text evidence="1">Conjugation of reduced glutathione to a wide number of exogenous and endogenous hydrophobic electrophiles.</text>
</comment>
<dbReference type="GO" id="GO:0005789">
    <property type="term" value="C:endoplasmic reticulum membrane"/>
    <property type="evidence" value="ECO:0007669"/>
    <property type="project" value="UniProtKB-SubCell"/>
</dbReference>
<protein>
    <recommendedName>
        <fullName evidence="15">Microsomal glutathione S-transferase 1</fullName>
        <ecNumber evidence="5">2.5.1.18</ecNumber>
    </recommendedName>
</protein>
<comment type="similarity">
    <text evidence="4">Belongs to the MAPEG family.</text>
</comment>
<comment type="subunit">
    <text evidence="14">Homotrimer; The trimer binds only one molecule of glutathione.</text>
</comment>
<keyword evidence="11" id="KW-0007">Acetylation</keyword>
<dbReference type="Pfam" id="PF01124">
    <property type="entry name" value="MAPEG"/>
    <property type="match status" value="1"/>
</dbReference>
<name>A0A2S0E496_9DIPT</name>